<dbReference type="InterPro" id="IPR027417">
    <property type="entry name" value="P-loop_NTPase"/>
</dbReference>
<dbReference type="RefSeq" id="WP_109837856.1">
    <property type="nucleotide sequence ID" value="NZ_QGKM01000030.1"/>
</dbReference>
<sequence length="311" mass="35460">MPLVQSVHFSNYRNFTDFTMDGLQRINLIVGDSNVGKTGLLEGLVTLWGNEEQFKALPNTFRMSYGDYTTSLDSFWSWLHPQRNHSLTMILRSTDIDNLMRAVRYEDHVRYDRDSVERSLQKTPYKINILPIGIGNYEFQVDLFNQLANTKNGKESLVSSLQVIEPRLKGLDYLKLPSSNHAMVYADVDLDYKIPTTQFGHGFTRSMEMLSNLILSGSDIMIADEIENGIHYSALGSVWKAIIDYAVKNDVQVFATTHSRECIAAAHEAMSEQENYELNVIRLQNRKGEVVAINHNKEDIETAFDLGLPLR</sequence>
<gene>
    <name evidence="1" type="ORF">DKW60_11810</name>
</gene>
<name>A0A317CEC7_9GAMM</name>
<accession>A0A317CEC7</accession>
<comment type="caution">
    <text evidence="1">The sequence shown here is derived from an EMBL/GenBank/DDBJ whole genome shotgun (WGS) entry which is preliminary data.</text>
</comment>
<dbReference type="PANTHER" id="PTHR43581:SF4">
    <property type="entry name" value="ATP_GTP PHOSPHATASE"/>
    <property type="match status" value="1"/>
</dbReference>
<dbReference type="InterPro" id="IPR051396">
    <property type="entry name" value="Bact_Antivir_Def_Nuclease"/>
</dbReference>
<reference evidence="1 2" key="1">
    <citation type="submission" date="2018-05" db="EMBL/GenBank/DDBJ databases">
        <title>Leucothrix arctica sp. nov., isolated from Arctic seawater.</title>
        <authorList>
            <person name="Choi A."/>
            <person name="Baek K."/>
        </authorList>
    </citation>
    <scope>NUCLEOTIDE SEQUENCE [LARGE SCALE GENOMIC DNA]</scope>
    <source>
        <strain evidence="1 2">JCM 18388</strain>
    </source>
</reference>
<protein>
    <submittedName>
        <fullName evidence="1">Uncharacterized protein</fullName>
    </submittedName>
</protein>
<proteinExistence type="predicted"/>
<dbReference type="PANTHER" id="PTHR43581">
    <property type="entry name" value="ATP/GTP PHOSPHATASE"/>
    <property type="match status" value="1"/>
</dbReference>
<evidence type="ECO:0000313" key="2">
    <source>
        <dbReference type="Proteomes" id="UP000245539"/>
    </source>
</evidence>
<dbReference type="SUPFAM" id="SSF52540">
    <property type="entry name" value="P-loop containing nucleoside triphosphate hydrolases"/>
    <property type="match status" value="1"/>
</dbReference>
<dbReference type="EMBL" id="QGKM01000030">
    <property type="protein sequence ID" value="PWQ96886.1"/>
    <property type="molecule type" value="Genomic_DNA"/>
</dbReference>
<dbReference type="Gene3D" id="3.40.50.300">
    <property type="entry name" value="P-loop containing nucleotide triphosphate hydrolases"/>
    <property type="match status" value="1"/>
</dbReference>
<organism evidence="1 2">
    <name type="scientific">Leucothrix pacifica</name>
    <dbReference type="NCBI Taxonomy" id="1247513"/>
    <lineage>
        <taxon>Bacteria</taxon>
        <taxon>Pseudomonadati</taxon>
        <taxon>Pseudomonadota</taxon>
        <taxon>Gammaproteobacteria</taxon>
        <taxon>Thiotrichales</taxon>
        <taxon>Thiotrichaceae</taxon>
        <taxon>Leucothrix</taxon>
    </lineage>
</organism>
<keyword evidence="2" id="KW-1185">Reference proteome</keyword>
<dbReference type="OrthoDB" id="3322489at2"/>
<dbReference type="Proteomes" id="UP000245539">
    <property type="component" value="Unassembled WGS sequence"/>
</dbReference>
<evidence type="ECO:0000313" key="1">
    <source>
        <dbReference type="EMBL" id="PWQ96886.1"/>
    </source>
</evidence>
<dbReference type="AlphaFoldDB" id="A0A317CEC7"/>